<evidence type="ECO:0000256" key="5">
    <source>
        <dbReference type="PIRSR" id="PIRSR000137-2"/>
    </source>
</evidence>
<dbReference type="SUPFAM" id="SSF51905">
    <property type="entry name" value="FAD/NAD(P)-binding domain"/>
    <property type="match status" value="1"/>
</dbReference>
<evidence type="ECO:0000313" key="9">
    <source>
        <dbReference type="Proteomes" id="UP001367676"/>
    </source>
</evidence>
<name>A0AAN9YBJ5_9HEMI</name>
<evidence type="ECO:0000256" key="6">
    <source>
        <dbReference type="RuleBase" id="RU003968"/>
    </source>
</evidence>
<gene>
    <name evidence="8" type="ORF">V9T40_006066</name>
</gene>
<dbReference type="PIRSF" id="PIRSF000137">
    <property type="entry name" value="Alcohol_oxidase"/>
    <property type="match status" value="1"/>
</dbReference>
<dbReference type="PANTHER" id="PTHR11552">
    <property type="entry name" value="GLUCOSE-METHANOL-CHOLINE GMC OXIDOREDUCTASE"/>
    <property type="match status" value="1"/>
</dbReference>
<dbReference type="PROSITE" id="PS00623">
    <property type="entry name" value="GMC_OXRED_1"/>
    <property type="match status" value="1"/>
</dbReference>
<dbReference type="InterPro" id="IPR000172">
    <property type="entry name" value="GMC_OxRdtase_N"/>
</dbReference>
<protein>
    <recommendedName>
        <fullName evidence="7">Glucose-methanol-choline oxidoreductase N-terminal domain-containing protein</fullName>
    </recommendedName>
</protein>
<dbReference type="InterPro" id="IPR036188">
    <property type="entry name" value="FAD/NAD-bd_sf"/>
</dbReference>
<reference evidence="8 9" key="1">
    <citation type="submission" date="2024-03" db="EMBL/GenBank/DDBJ databases">
        <title>Adaptation during the transition from Ophiocordyceps entomopathogen to insect associate is accompanied by gene loss and intensified selection.</title>
        <authorList>
            <person name="Ward C.M."/>
            <person name="Onetto C.A."/>
            <person name="Borneman A.R."/>
        </authorList>
    </citation>
    <scope>NUCLEOTIDE SEQUENCE [LARGE SCALE GENOMIC DNA]</scope>
    <source>
        <strain evidence="8">AWRI1</strain>
        <tissue evidence="8">Single Adult Female</tissue>
    </source>
</reference>
<dbReference type="Gene3D" id="3.30.560.10">
    <property type="entry name" value="Glucose Oxidase, domain 3"/>
    <property type="match status" value="1"/>
</dbReference>
<proteinExistence type="inferred from homology"/>
<dbReference type="Pfam" id="PF05199">
    <property type="entry name" value="GMC_oxred_C"/>
    <property type="match status" value="1"/>
</dbReference>
<evidence type="ECO:0000256" key="1">
    <source>
        <dbReference type="ARBA" id="ARBA00001974"/>
    </source>
</evidence>
<dbReference type="PANTHER" id="PTHR11552:SF147">
    <property type="entry name" value="CHOLINE DEHYDROGENASE, MITOCHONDRIAL"/>
    <property type="match status" value="1"/>
</dbReference>
<dbReference type="Gene3D" id="3.50.50.60">
    <property type="entry name" value="FAD/NAD(P)-binding domain"/>
    <property type="match status" value="1"/>
</dbReference>
<evidence type="ECO:0000313" key="8">
    <source>
        <dbReference type="EMBL" id="KAK7604880.1"/>
    </source>
</evidence>
<dbReference type="EMBL" id="JBBCAQ010000003">
    <property type="protein sequence ID" value="KAK7604880.1"/>
    <property type="molecule type" value="Genomic_DNA"/>
</dbReference>
<accession>A0AAN9YBJ5</accession>
<feature type="binding site" evidence="5">
    <location>
        <position position="277"/>
    </location>
    <ligand>
        <name>FAD</name>
        <dbReference type="ChEBI" id="CHEBI:57692"/>
    </ligand>
</feature>
<dbReference type="AlphaFoldDB" id="A0AAN9YBJ5"/>
<comment type="similarity">
    <text evidence="2 6">Belongs to the GMC oxidoreductase family.</text>
</comment>
<comment type="cofactor">
    <cofactor evidence="1 5">
        <name>FAD</name>
        <dbReference type="ChEBI" id="CHEBI:57692"/>
    </cofactor>
</comment>
<evidence type="ECO:0000256" key="4">
    <source>
        <dbReference type="ARBA" id="ARBA00022827"/>
    </source>
</evidence>
<organism evidence="8 9">
    <name type="scientific">Parthenolecanium corni</name>
    <dbReference type="NCBI Taxonomy" id="536013"/>
    <lineage>
        <taxon>Eukaryota</taxon>
        <taxon>Metazoa</taxon>
        <taxon>Ecdysozoa</taxon>
        <taxon>Arthropoda</taxon>
        <taxon>Hexapoda</taxon>
        <taxon>Insecta</taxon>
        <taxon>Pterygota</taxon>
        <taxon>Neoptera</taxon>
        <taxon>Paraneoptera</taxon>
        <taxon>Hemiptera</taxon>
        <taxon>Sternorrhyncha</taxon>
        <taxon>Coccoidea</taxon>
        <taxon>Coccidae</taxon>
        <taxon>Parthenolecanium</taxon>
    </lineage>
</organism>
<dbReference type="Pfam" id="PF00732">
    <property type="entry name" value="GMC_oxred_N"/>
    <property type="match status" value="1"/>
</dbReference>
<dbReference type="Proteomes" id="UP001367676">
    <property type="component" value="Unassembled WGS sequence"/>
</dbReference>
<sequence length="616" mass="68718">MDIVETTCPTVTSTGPAQLLLAHLLSTLIKSYCDLQPSYPEDQSSKILAQDDQFDFIIVGAGSAGSAIANRLTEVPQWRVLLIEAGPDPPIESNIPNLYPTLIGSKYDWQYRTESSEKGCRGLKNRKCVWSKGKMLGGSSSMNAMYYVRGFAKDYDQWKALGNPGWGYEDVLKYFKKLEKTGSQKAVKEVHGYDGYVHAEHFTNVTTFKFPKVSDLIREAYVEAGFTVSDDLSAHVGPGVTETWSTVDNGVRDNSARAYLSPVKERGNLVVMKESQVVKLLIDDAKQVIGVEVNKNGVYKKIKCVKEVILSAGTIGSAQVLLLSGIGPEKHLKELEISVVRDLKVGYNLHDHTFVTGVIIPLNMPEEPHMQTDIMYNYLTRRTELGNPPLSTMSYIGTTNETAEYPDIQIIYVAYPVKTPFIRLFYGQVGYSSPMIERMEDLNKDSYILTPFVTLLRPKSRGRLSLKSTNPLDPPKIEHGYFEEEADVRTLVQGLRFSKRLMDTKAFSDKKMHFVPVEECDILTPHTDEHYECVIRNLATTVYHPVGTCKMGPSTDPDAVVDSRLKVFGIKGLRVADASIMPNIVSGNTNVPTIMIGEKAADLIKEDWLAMSRDEL</sequence>
<dbReference type="InterPro" id="IPR012132">
    <property type="entry name" value="GMC_OxRdtase"/>
</dbReference>
<dbReference type="GO" id="GO:0050660">
    <property type="term" value="F:flavin adenine dinucleotide binding"/>
    <property type="evidence" value="ECO:0007669"/>
    <property type="project" value="InterPro"/>
</dbReference>
<keyword evidence="4 5" id="KW-0274">FAD</keyword>
<comment type="caution">
    <text evidence="8">The sequence shown here is derived from an EMBL/GenBank/DDBJ whole genome shotgun (WGS) entry which is preliminary data.</text>
</comment>
<evidence type="ECO:0000259" key="7">
    <source>
        <dbReference type="PROSITE" id="PS00623"/>
    </source>
</evidence>
<dbReference type="InterPro" id="IPR007867">
    <property type="entry name" value="GMC_OxRtase_C"/>
</dbReference>
<evidence type="ECO:0000256" key="3">
    <source>
        <dbReference type="ARBA" id="ARBA00022630"/>
    </source>
</evidence>
<feature type="domain" description="Glucose-methanol-choline oxidoreductase N-terminal" evidence="7">
    <location>
        <begin position="133"/>
        <end position="156"/>
    </location>
</feature>
<keyword evidence="9" id="KW-1185">Reference proteome</keyword>
<keyword evidence="3 6" id="KW-0285">Flavoprotein</keyword>
<evidence type="ECO:0000256" key="2">
    <source>
        <dbReference type="ARBA" id="ARBA00010790"/>
    </source>
</evidence>
<dbReference type="GO" id="GO:0016614">
    <property type="term" value="F:oxidoreductase activity, acting on CH-OH group of donors"/>
    <property type="evidence" value="ECO:0007669"/>
    <property type="project" value="InterPro"/>
</dbReference>
<dbReference type="SUPFAM" id="SSF54373">
    <property type="entry name" value="FAD-linked reductases, C-terminal domain"/>
    <property type="match status" value="1"/>
</dbReference>